<proteinExistence type="inferred from homology"/>
<dbReference type="CDD" id="cd03244">
    <property type="entry name" value="ABCC_MRP_domain2"/>
    <property type="match status" value="1"/>
</dbReference>
<evidence type="ECO:0000256" key="8">
    <source>
        <dbReference type="ARBA" id="ARBA00022989"/>
    </source>
</evidence>
<evidence type="ECO:0000256" key="5">
    <source>
        <dbReference type="ARBA" id="ARBA00022737"/>
    </source>
</evidence>
<evidence type="ECO:0000256" key="11">
    <source>
        <dbReference type="SAM" id="Phobius"/>
    </source>
</evidence>
<evidence type="ECO:0000256" key="4">
    <source>
        <dbReference type="ARBA" id="ARBA00022692"/>
    </source>
</evidence>
<evidence type="ECO:0000256" key="7">
    <source>
        <dbReference type="ARBA" id="ARBA00022840"/>
    </source>
</evidence>
<feature type="transmembrane region" description="Helical" evidence="11">
    <location>
        <begin position="147"/>
        <end position="174"/>
    </location>
</feature>
<dbReference type="GO" id="GO:0012505">
    <property type="term" value="C:endomembrane system"/>
    <property type="evidence" value="ECO:0007669"/>
    <property type="project" value="UniProtKB-SubCell"/>
</dbReference>
<evidence type="ECO:0000256" key="3">
    <source>
        <dbReference type="ARBA" id="ARBA00022448"/>
    </source>
</evidence>
<dbReference type="InterPro" id="IPR011527">
    <property type="entry name" value="ABC1_TM_dom"/>
</dbReference>
<keyword evidence="9 11" id="KW-0472">Membrane</keyword>
<comment type="subcellular location">
    <subcellularLocation>
        <location evidence="1">Endomembrane system</location>
        <topology evidence="1">Multi-pass membrane protein</topology>
    </subcellularLocation>
</comment>
<dbReference type="Gene3D" id="1.20.1560.10">
    <property type="entry name" value="ABC transporter type 1, transmembrane domain"/>
    <property type="match status" value="1"/>
</dbReference>
<feature type="region of interest" description="Disordered" evidence="10">
    <location>
        <begin position="91"/>
        <end position="114"/>
    </location>
</feature>
<feature type="domain" description="ABC transporter" evidence="12">
    <location>
        <begin position="344"/>
        <end position="576"/>
    </location>
</feature>
<dbReference type="InterPro" id="IPR003593">
    <property type="entry name" value="AAA+_ATPase"/>
</dbReference>
<dbReference type="InterPro" id="IPR050173">
    <property type="entry name" value="ABC_transporter_C-like"/>
</dbReference>
<protein>
    <submittedName>
        <fullName evidence="14">Multidrug resistance-associated protein 5</fullName>
    </submittedName>
</protein>
<dbReference type="PROSITE" id="PS50929">
    <property type="entry name" value="ABC_TM1F"/>
    <property type="match status" value="1"/>
</dbReference>
<dbReference type="InterPro" id="IPR027417">
    <property type="entry name" value="P-loop_NTPase"/>
</dbReference>
<dbReference type="PANTHER" id="PTHR24223">
    <property type="entry name" value="ATP-BINDING CASSETTE SUB-FAMILY C"/>
    <property type="match status" value="1"/>
</dbReference>
<dbReference type="SMART" id="SM00382">
    <property type="entry name" value="AAA"/>
    <property type="match status" value="1"/>
</dbReference>
<dbReference type="GO" id="GO:0016887">
    <property type="term" value="F:ATP hydrolysis activity"/>
    <property type="evidence" value="ECO:0007669"/>
    <property type="project" value="InterPro"/>
</dbReference>
<keyword evidence="7" id="KW-0067">ATP-binding</keyword>
<evidence type="ECO:0000259" key="13">
    <source>
        <dbReference type="PROSITE" id="PS50929"/>
    </source>
</evidence>
<organism evidence="14">
    <name type="scientific">Cacopsylla melanoneura</name>
    <dbReference type="NCBI Taxonomy" id="428564"/>
    <lineage>
        <taxon>Eukaryota</taxon>
        <taxon>Metazoa</taxon>
        <taxon>Ecdysozoa</taxon>
        <taxon>Arthropoda</taxon>
        <taxon>Hexapoda</taxon>
        <taxon>Insecta</taxon>
        <taxon>Pterygota</taxon>
        <taxon>Neoptera</taxon>
        <taxon>Paraneoptera</taxon>
        <taxon>Hemiptera</taxon>
        <taxon>Sternorrhyncha</taxon>
        <taxon>Psylloidea</taxon>
        <taxon>Psyllidae</taxon>
        <taxon>Psyllinae</taxon>
        <taxon>Cacopsylla</taxon>
    </lineage>
</organism>
<dbReference type="Pfam" id="PF00005">
    <property type="entry name" value="ABC_tran"/>
    <property type="match status" value="1"/>
</dbReference>
<dbReference type="GO" id="GO:0016020">
    <property type="term" value="C:membrane"/>
    <property type="evidence" value="ECO:0007669"/>
    <property type="project" value="InterPro"/>
</dbReference>
<evidence type="ECO:0000256" key="2">
    <source>
        <dbReference type="ARBA" id="ARBA00009726"/>
    </source>
</evidence>
<accession>A0A8D8TAY4</accession>
<dbReference type="GO" id="GO:0140359">
    <property type="term" value="F:ABC-type transporter activity"/>
    <property type="evidence" value="ECO:0007669"/>
    <property type="project" value="InterPro"/>
</dbReference>
<dbReference type="SUPFAM" id="SSF90123">
    <property type="entry name" value="ABC transporter transmembrane region"/>
    <property type="match status" value="1"/>
</dbReference>
<dbReference type="AlphaFoldDB" id="A0A8D8TAY4"/>
<keyword evidence="5" id="KW-0677">Repeat</keyword>
<reference evidence="14" key="1">
    <citation type="submission" date="2021-05" db="EMBL/GenBank/DDBJ databases">
        <authorList>
            <person name="Alioto T."/>
            <person name="Alioto T."/>
            <person name="Gomez Garrido J."/>
        </authorList>
    </citation>
    <scope>NUCLEOTIDE SEQUENCE</scope>
</reference>
<name>A0A8D8TAY4_9HEMI</name>
<evidence type="ECO:0000256" key="9">
    <source>
        <dbReference type="ARBA" id="ARBA00023136"/>
    </source>
</evidence>
<dbReference type="FunFam" id="3.40.50.300:FF:000074">
    <property type="entry name" value="Multidrug resistance-associated protein 5 isoform 1"/>
    <property type="match status" value="1"/>
</dbReference>
<keyword evidence="4 11" id="KW-0812">Transmembrane</keyword>
<dbReference type="GO" id="GO:0005524">
    <property type="term" value="F:ATP binding"/>
    <property type="evidence" value="ECO:0007669"/>
    <property type="project" value="UniProtKB-KW"/>
</dbReference>
<evidence type="ECO:0000313" key="14">
    <source>
        <dbReference type="EMBL" id="CAG6684533.1"/>
    </source>
</evidence>
<evidence type="ECO:0000256" key="1">
    <source>
        <dbReference type="ARBA" id="ARBA00004127"/>
    </source>
</evidence>
<keyword evidence="3" id="KW-0813">Transport</keyword>
<comment type="similarity">
    <text evidence="2">Belongs to the ABC transporter superfamily. ABCC family. Conjugate transporter (TC 3.A.1.208) subfamily.</text>
</comment>
<feature type="domain" description="ABC transmembrane type-1" evidence="13">
    <location>
        <begin position="128"/>
        <end position="301"/>
    </location>
</feature>
<keyword evidence="8 11" id="KW-1133">Transmembrane helix</keyword>
<dbReference type="Pfam" id="PF00664">
    <property type="entry name" value="ABC_membrane"/>
    <property type="match status" value="1"/>
</dbReference>
<evidence type="ECO:0000259" key="12">
    <source>
        <dbReference type="PROSITE" id="PS50893"/>
    </source>
</evidence>
<dbReference type="PROSITE" id="PS50893">
    <property type="entry name" value="ABC_TRANSPORTER_2"/>
    <property type="match status" value="1"/>
</dbReference>
<sequence length="587" mass="65261">MYSNKDIFVLDDPFSALDTEVATHIFRYCILDILGPRTVILVSNQIQYLSKCSLIYVLKDGRIVESGTHDELLSHNGEYFSLSSLGKLKVGGGASDQSGEGGEGKTPPNPNASYISPQAAVQNGKTGVDSRLPYSLESSIQNMWSMVFAFLMICFVFPWFLLPLLVITTVYHVVSKVFRIAVRELKRLENVSRSPIFSNVSTTVSGLHIIRVFHKEQDFVRRFSEQYDENSTTLFLCCMAMRWLAVRIDILAVSAMAIISGLTVVFHNTVPPAMAGLALTYAAHVTGLLQYTVRLFVETELNLLSVERINNCSKKLMPEGRAAVSAEFGQVKMKLADWPRHGSIKFKNVCLRYRDNWPLVLANVSFRISHGENIGIVGRTGAGKSSLLVALFRLVELASGQIKIDDFDIASVELETLRSRLSVIPQDPVLFAGTIRYNLDPFGRCHDTELWDALEKSHLKSKIVTMKQKLDSDIESDQMSVGEKQLLCLARALLRKTKILVLDEATASIDPETEMAIQSTIHLELRHCTVILIAHRLSTVTSCDKVLVMDNGQVSEFDTPGNLLANPNTKFSQLMTAAQNNRGNVPL</sequence>
<dbReference type="PROSITE" id="PS00211">
    <property type="entry name" value="ABC_TRANSPORTER_1"/>
    <property type="match status" value="1"/>
</dbReference>
<dbReference type="PANTHER" id="PTHR24223:SF447">
    <property type="entry name" value="MULTIDRUG RESISTANCE-ASSOCIATED PROTEIN 5"/>
    <property type="match status" value="1"/>
</dbReference>
<keyword evidence="6" id="KW-0547">Nucleotide-binding</keyword>
<feature type="transmembrane region" description="Helical" evidence="11">
    <location>
        <begin position="248"/>
        <end position="267"/>
    </location>
</feature>
<dbReference type="SUPFAM" id="SSF52540">
    <property type="entry name" value="P-loop containing nucleoside triphosphate hydrolases"/>
    <property type="match status" value="2"/>
</dbReference>
<evidence type="ECO:0000256" key="6">
    <source>
        <dbReference type="ARBA" id="ARBA00022741"/>
    </source>
</evidence>
<dbReference type="InterPro" id="IPR017871">
    <property type="entry name" value="ABC_transporter-like_CS"/>
</dbReference>
<dbReference type="InterPro" id="IPR036640">
    <property type="entry name" value="ABC1_TM_sf"/>
</dbReference>
<evidence type="ECO:0000256" key="10">
    <source>
        <dbReference type="SAM" id="MobiDB-lite"/>
    </source>
</evidence>
<dbReference type="InterPro" id="IPR003439">
    <property type="entry name" value="ABC_transporter-like_ATP-bd"/>
</dbReference>
<dbReference type="Gene3D" id="3.40.50.300">
    <property type="entry name" value="P-loop containing nucleotide triphosphate hydrolases"/>
    <property type="match status" value="2"/>
</dbReference>
<dbReference type="EMBL" id="HBUF01267843">
    <property type="protein sequence ID" value="CAG6684533.1"/>
    <property type="molecule type" value="Transcribed_RNA"/>
</dbReference>